<keyword evidence="5" id="KW-1185">Reference proteome</keyword>
<organism evidence="4 5">
    <name type="scientific">Flavobacterium piscinae</name>
    <dbReference type="NCBI Taxonomy" id="2506424"/>
    <lineage>
        <taxon>Bacteria</taxon>
        <taxon>Pseudomonadati</taxon>
        <taxon>Bacteroidota</taxon>
        <taxon>Flavobacteriia</taxon>
        <taxon>Flavobacteriales</taxon>
        <taxon>Flavobacteriaceae</taxon>
        <taxon>Flavobacterium</taxon>
    </lineage>
</organism>
<accession>A0A4V1N595</accession>
<dbReference type="InterPro" id="IPR036116">
    <property type="entry name" value="FN3_sf"/>
</dbReference>
<dbReference type="PROSITE" id="PS50853">
    <property type="entry name" value="FN3"/>
    <property type="match status" value="1"/>
</dbReference>
<dbReference type="EMBL" id="SBKQ01000002">
    <property type="protein sequence ID" value="RXR34886.1"/>
    <property type="molecule type" value="Genomic_DNA"/>
</dbReference>
<dbReference type="Gene3D" id="2.60.40.10">
    <property type="entry name" value="Immunoglobulins"/>
    <property type="match status" value="2"/>
</dbReference>
<proteinExistence type="predicted"/>
<evidence type="ECO:0000259" key="3">
    <source>
        <dbReference type="PROSITE" id="PS50853"/>
    </source>
</evidence>
<dbReference type="SUPFAM" id="SSF49265">
    <property type="entry name" value="Fibronectin type III"/>
    <property type="match status" value="1"/>
</dbReference>
<keyword evidence="2" id="KW-0732">Signal</keyword>
<dbReference type="CDD" id="cd00063">
    <property type="entry name" value="FN3"/>
    <property type="match status" value="1"/>
</dbReference>
<dbReference type="InterPro" id="IPR050991">
    <property type="entry name" value="ECM_Regulatory_Proteins"/>
</dbReference>
<evidence type="ECO:0000256" key="1">
    <source>
        <dbReference type="ARBA" id="ARBA00022737"/>
    </source>
</evidence>
<dbReference type="AlphaFoldDB" id="A0A4V1N595"/>
<reference evidence="5" key="1">
    <citation type="submission" date="2019-01" db="EMBL/GenBank/DDBJ databases">
        <title>Cytophagaceae bacterium strain CAR-16.</title>
        <authorList>
            <person name="Chen W.-M."/>
        </authorList>
    </citation>
    <scope>NUCLEOTIDE SEQUENCE [LARGE SCALE GENOMIC DNA]</scope>
    <source>
        <strain evidence="5">ICH-30</strain>
    </source>
</reference>
<feature type="domain" description="Fibronectin type-III" evidence="3">
    <location>
        <begin position="31"/>
        <end position="119"/>
    </location>
</feature>
<gene>
    <name evidence="4" type="ORF">EQG68_02960</name>
</gene>
<dbReference type="RefSeq" id="WP_129463293.1">
    <property type="nucleotide sequence ID" value="NZ_SBKQ01000002.1"/>
</dbReference>
<feature type="chain" id="PRO_5020625845" description="Fibronectin type-III domain-containing protein" evidence="2">
    <location>
        <begin position="24"/>
        <end position="306"/>
    </location>
</feature>
<dbReference type="PANTHER" id="PTHR46708:SF2">
    <property type="entry name" value="FIBRONECTIN TYPE-III DOMAIN-CONTAINING PROTEIN"/>
    <property type="match status" value="1"/>
</dbReference>
<dbReference type="OrthoDB" id="1233892at2"/>
<dbReference type="PANTHER" id="PTHR46708">
    <property type="entry name" value="TENASCIN"/>
    <property type="match status" value="1"/>
</dbReference>
<evidence type="ECO:0000313" key="4">
    <source>
        <dbReference type="EMBL" id="RXR34886.1"/>
    </source>
</evidence>
<feature type="signal peptide" evidence="2">
    <location>
        <begin position="1"/>
        <end position="23"/>
    </location>
</feature>
<name>A0A4V1N595_9FLAO</name>
<evidence type="ECO:0000256" key="2">
    <source>
        <dbReference type="SAM" id="SignalP"/>
    </source>
</evidence>
<dbReference type="InterPro" id="IPR003961">
    <property type="entry name" value="FN3_dom"/>
</dbReference>
<dbReference type="Proteomes" id="UP000289734">
    <property type="component" value="Unassembled WGS sequence"/>
</dbReference>
<sequence>MKTLWLSLLLSTILLTTFNSCSSSDEGGCGKVSNVNVYSTSPTQISFNFQTVNGVNSYIIEYGVAGFTKGTGTSFPTSQSGATIENLTPSTLYDIYITSLCEQGQTNFYKISNIATEQSQCTGQVSATLNQWYSTQNIEIYFEYNGGSVQGYEVEYGLQGFIVGSGTKLNFNTNSGTIQGIQTNTTYDIYVSAVCFESDKSEAQKYTYTTIGPCPKPIFLNTTLISGSCTQGTAYRNFSWNYDYSNAQSFTISLVGQGGLPQNGNQFTTSNESIAFSNMFCSWNQFYVRANCSDGSTSEWAGPINF</sequence>
<evidence type="ECO:0000313" key="5">
    <source>
        <dbReference type="Proteomes" id="UP000289734"/>
    </source>
</evidence>
<dbReference type="InterPro" id="IPR013783">
    <property type="entry name" value="Ig-like_fold"/>
</dbReference>
<comment type="caution">
    <text evidence="4">The sequence shown here is derived from an EMBL/GenBank/DDBJ whole genome shotgun (WGS) entry which is preliminary data.</text>
</comment>
<protein>
    <recommendedName>
        <fullName evidence="3">Fibronectin type-III domain-containing protein</fullName>
    </recommendedName>
</protein>
<keyword evidence="1" id="KW-0677">Repeat</keyword>